<dbReference type="EMBL" id="JBGMEK010000038">
    <property type="protein sequence ID" value="MFA0812328.1"/>
    <property type="molecule type" value="Genomic_DNA"/>
</dbReference>
<evidence type="ECO:0000259" key="6">
    <source>
        <dbReference type="Pfam" id="PF00425"/>
    </source>
</evidence>
<keyword evidence="4" id="KW-0413">Isomerase</keyword>
<dbReference type="Proteomes" id="UP001569428">
    <property type="component" value="Unassembled WGS sequence"/>
</dbReference>
<comment type="catalytic activity">
    <reaction evidence="1">
        <text>chorismate = isochorismate</text>
        <dbReference type="Rhea" id="RHEA:18985"/>
        <dbReference type="ChEBI" id="CHEBI:29748"/>
        <dbReference type="ChEBI" id="CHEBI:29780"/>
        <dbReference type="EC" id="5.4.4.2"/>
    </reaction>
</comment>
<evidence type="ECO:0000256" key="5">
    <source>
        <dbReference type="ARBA" id="ARBA00041564"/>
    </source>
</evidence>
<dbReference type="RefSeq" id="WP_371839993.1">
    <property type="nucleotide sequence ID" value="NZ_JBGMEK010000038.1"/>
</dbReference>
<proteinExistence type="inferred from homology"/>
<name>A0ABV4P3K1_9GAMM</name>
<evidence type="ECO:0000256" key="3">
    <source>
        <dbReference type="ARBA" id="ARBA00012824"/>
    </source>
</evidence>
<dbReference type="PANTHER" id="PTHR42839:SF2">
    <property type="entry name" value="ISOCHORISMATE SYNTHASE ENTC"/>
    <property type="match status" value="1"/>
</dbReference>
<accession>A0ABV4P3K1</accession>
<dbReference type="Gene3D" id="3.60.120.10">
    <property type="entry name" value="Anthranilate synthase"/>
    <property type="match status" value="1"/>
</dbReference>
<dbReference type="PANTHER" id="PTHR42839">
    <property type="entry name" value="ISOCHORISMATE SYNTHASE ENTC"/>
    <property type="match status" value="1"/>
</dbReference>
<evidence type="ECO:0000256" key="4">
    <source>
        <dbReference type="ARBA" id="ARBA00023235"/>
    </source>
</evidence>
<evidence type="ECO:0000256" key="2">
    <source>
        <dbReference type="ARBA" id="ARBA00005297"/>
    </source>
</evidence>
<evidence type="ECO:0000313" key="7">
    <source>
        <dbReference type="EMBL" id="MFA0812328.1"/>
    </source>
</evidence>
<protein>
    <recommendedName>
        <fullName evidence="3">isochorismate synthase</fullName>
        <ecNumber evidence="3">5.4.4.2</ecNumber>
    </recommendedName>
    <alternativeName>
        <fullName evidence="5">Isochorismate mutase</fullName>
    </alternativeName>
</protein>
<feature type="domain" description="Chorismate-utilising enzyme C-terminal" evidence="6">
    <location>
        <begin position="128"/>
        <end position="381"/>
    </location>
</feature>
<dbReference type="InterPro" id="IPR004561">
    <property type="entry name" value="IsoChor_synthase"/>
</dbReference>
<comment type="caution">
    <text evidence="7">The sequence shown here is derived from an EMBL/GenBank/DDBJ whole genome shotgun (WGS) entry which is preliminary data.</text>
</comment>
<dbReference type="NCBIfam" id="TIGR00543">
    <property type="entry name" value="isochor_syn"/>
    <property type="match status" value="1"/>
</dbReference>
<reference evidence="7 8" key="1">
    <citation type="submission" date="2024-08" db="EMBL/GenBank/DDBJ databases">
        <authorList>
            <person name="Ishaq N."/>
        </authorList>
    </citation>
    <scope>NUCLEOTIDE SEQUENCE [LARGE SCALE GENOMIC DNA]</scope>
    <source>
        <strain evidence="7 8">DSM 18651</strain>
    </source>
</reference>
<dbReference type="EC" id="5.4.4.2" evidence="3"/>
<evidence type="ECO:0000256" key="1">
    <source>
        <dbReference type="ARBA" id="ARBA00000799"/>
    </source>
</evidence>
<evidence type="ECO:0000313" key="8">
    <source>
        <dbReference type="Proteomes" id="UP001569428"/>
    </source>
</evidence>
<dbReference type="Pfam" id="PF00425">
    <property type="entry name" value="Chorismate_bind"/>
    <property type="match status" value="1"/>
</dbReference>
<sequence>MLFPNPDFESGRLSVPDSADFLFTSSYRSLRGKGVFTEINQPVAPDSSDRRKLFLDSVQLAFSKAKDRGIQNPVVVGAVPFDLTQPSRLFIPLECEFFYRSDMVSSLVSQSACASRVERIQSVPDEWRFKQSVAQAIANFQHSELQKAVLSRVLNIELAEQVSVDEILSRLIIQNPAGYHFRIPIQGTQELIGSSPELLIRKIGVELVSNPLAGSAKRQNNADLDRAVGESLLTSSKDSYEHRVVVDEIRQVLTPYCETLSIPSTPDLISTPAMWHLSTLINGQLKNPKMSALELACQLHPTPAVCGFPTKDARNLIRLVESFDRGLFTGMVGWCDAEGNGEWVVTIRCGTVSGNQIQLFAGAGIVKDSCPESEWLETGAKLGTMLKALGIEQQEAL</sequence>
<comment type="similarity">
    <text evidence="2">Belongs to the isochorismate synthase family.</text>
</comment>
<gene>
    <name evidence="7" type="ORF">ACCI49_15550</name>
</gene>
<dbReference type="InterPro" id="IPR015890">
    <property type="entry name" value="Chorismate_C"/>
</dbReference>
<keyword evidence="8" id="KW-1185">Reference proteome</keyword>
<dbReference type="InterPro" id="IPR005801">
    <property type="entry name" value="ADC_synthase"/>
</dbReference>
<dbReference type="SUPFAM" id="SSF56322">
    <property type="entry name" value="ADC synthase"/>
    <property type="match status" value="1"/>
</dbReference>
<organism evidence="7 8">
    <name type="scientific">Microbulbifer epialgicus</name>
    <dbReference type="NCBI Taxonomy" id="393907"/>
    <lineage>
        <taxon>Bacteria</taxon>
        <taxon>Pseudomonadati</taxon>
        <taxon>Pseudomonadota</taxon>
        <taxon>Gammaproteobacteria</taxon>
        <taxon>Cellvibrionales</taxon>
        <taxon>Microbulbiferaceae</taxon>
        <taxon>Microbulbifer</taxon>
    </lineage>
</organism>